<evidence type="ECO:0000256" key="11">
    <source>
        <dbReference type="ARBA" id="ARBA00023242"/>
    </source>
</evidence>
<dbReference type="Proteomes" id="UP000037122">
    <property type="component" value="Unassembled WGS sequence"/>
</dbReference>
<dbReference type="VEuPathDB" id="FungiDB:CJJ09_004895"/>
<dbReference type="SUPFAM" id="SSF56091">
    <property type="entry name" value="DNA ligase/mRNA capping enzyme, catalytic domain"/>
    <property type="match status" value="1"/>
</dbReference>
<dbReference type="VEuPathDB" id="FungiDB:CJI96_0004279"/>
<protein>
    <recommendedName>
        <fullName evidence="4">mRNA-capping enzyme subunit alpha</fullName>
        <ecNumber evidence="3">2.7.7.50</ecNumber>
    </recommendedName>
    <alternativeName>
        <fullName evidence="12">GTP--RNA guanylyltransferase</fullName>
    </alternativeName>
    <alternativeName>
        <fullName evidence="13">mRNA guanylyltransferase</fullName>
    </alternativeName>
</protein>
<feature type="region of interest" description="Disordered" evidence="18">
    <location>
        <begin position="382"/>
        <end position="479"/>
    </location>
</feature>
<evidence type="ECO:0000256" key="8">
    <source>
        <dbReference type="ARBA" id="ARBA00022741"/>
    </source>
</evidence>
<dbReference type="InterPro" id="IPR013846">
    <property type="entry name" value="mRNA_cap_enzyme_C"/>
</dbReference>
<dbReference type="GO" id="GO:0006370">
    <property type="term" value="P:7-methylguanosine mRNA capping"/>
    <property type="evidence" value="ECO:0007669"/>
    <property type="project" value="UniProtKB-KW"/>
</dbReference>
<dbReference type="GO" id="GO:0031533">
    <property type="term" value="C:mRNA capping enzyme complex"/>
    <property type="evidence" value="ECO:0007669"/>
    <property type="project" value="InterPro"/>
</dbReference>
<evidence type="ECO:0000256" key="7">
    <source>
        <dbReference type="ARBA" id="ARBA00022695"/>
    </source>
</evidence>
<evidence type="ECO:0000256" key="14">
    <source>
        <dbReference type="ARBA" id="ARBA00044624"/>
    </source>
</evidence>
<dbReference type="VEuPathDB" id="FungiDB:QG37_06650"/>
<dbReference type="Gene3D" id="2.40.50.140">
    <property type="entry name" value="Nucleic acid-binding proteins"/>
    <property type="match status" value="1"/>
</dbReference>
<evidence type="ECO:0000256" key="17">
    <source>
        <dbReference type="PIRSR" id="PIRSR036959-1"/>
    </source>
</evidence>
<evidence type="ECO:0000256" key="10">
    <source>
        <dbReference type="ARBA" id="ARBA00023134"/>
    </source>
</evidence>
<evidence type="ECO:0000256" key="4">
    <source>
        <dbReference type="ARBA" id="ARBA00019171"/>
    </source>
</evidence>
<dbReference type="VEuPathDB" id="FungiDB:CJI97_004578"/>
<feature type="active site" description="N6-GMP-lysine intermediate" evidence="17">
    <location>
        <position position="66"/>
    </location>
</feature>
<dbReference type="PIRSF" id="PIRSF036959">
    <property type="entry name" value="mRNA_cap_alpha"/>
    <property type="match status" value="1"/>
</dbReference>
<comment type="caution">
    <text evidence="21">The sequence shown here is derived from an EMBL/GenBank/DDBJ whole genome shotgun (WGS) entry which is preliminary data.</text>
</comment>
<comment type="similarity">
    <text evidence="2">Belongs to the eukaryotic GTase family.</text>
</comment>
<sequence>MIQLGDRDMPEIPGTKLAGEELHELRLMLADLLKRRNTLFPGSQPVSFERHHLEVLKNRDYFVCEKSDGLRCLLFLVHDPARGEGVFLVTRENEFYHIPGIHFPSQVNEENGETFHHGTLLDGELVLETKNVLEPFLRYCIFDALVVNEKDVTNRPLPKRLGYITEHVMKPFDSFKARHPEIVNSADFPFKVSFKMMKLSYRANVVLAMQDQLFHESDGLIFTCAETPYIFGTDATLLKWKPAHENTIDFKMSMVFKSFQDPDMDPRDPDSTYTDYDSKPEQFKLSVWKGGKEYEEFAELDMPEEDWEQLKELNEPLQGRIIECRKNIDNPPYWEMLRFRNDKSNGNHYTIVEKILHSIADGVTEQELKAACPSIEKAWKQREFERAQKAKQGQHHPPAPTSQHHQHHSSVHHQHQTGPQPNLKSISPRTLPQQQKRRPSETENSVPRKVQKNNNVTNSDEAKMLQDMMPDYEEESDLE</sequence>
<evidence type="ECO:0000313" key="21">
    <source>
        <dbReference type="EMBL" id="KND96956.1"/>
    </source>
</evidence>
<feature type="compositionally biased region" description="Polar residues" evidence="18">
    <location>
        <begin position="417"/>
        <end position="434"/>
    </location>
</feature>
<evidence type="ECO:0000256" key="16">
    <source>
        <dbReference type="ARBA" id="ARBA00053845"/>
    </source>
</evidence>
<accession>A0A0L0NS38</accession>
<comment type="catalytic activity">
    <reaction evidence="14">
        <text>a 5'-end diphospho-ribonucleoside in mRNA + GTP + H(+) = a 5'-end (5'-triphosphoguanosine)-ribonucleoside in mRNA + diphosphate</text>
        <dbReference type="Rhea" id="RHEA:67012"/>
        <dbReference type="Rhea" id="RHEA-COMP:17165"/>
        <dbReference type="Rhea" id="RHEA-COMP:17166"/>
        <dbReference type="ChEBI" id="CHEBI:15378"/>
        <dbReference type="ChEBI" id="CHEBI:33019"/>
        <dbReference type="ChEBI" id="CHEBI:37565"/>
        <dbReference type="ChEBI" id="CHEBI:167616"/>
        <dbReference type="ChEBI" id="CHEBI:167617"/>
        <dbReference type="EC" id="2.7.7.50"/>
    </reaction>
    <physiologicalReaction direction="left-to-right" evidence="14">
        <dbReference type="Rhea" id="RHEA:67013"/>
    </physiologicalReaction>
</comment>
<comment type="function">
    <text evidence="16">Second step of mRNA capping. Transfer of the GMP moiety of GTP to the 5'-end of RNA via an enzyme-GMP covalent reaction intermediate.</text>
</comment>
<dbReference type="GO" id="GO:0004484">
    <property type="term" value="F:mRNA guanylyltransferase activity"/>
    <property type="evidence" value="ECO:0007669"/>
    <property type="project" value="UniProtKB-EC"/>
</dbReference>
<comment type="subunit">
    <text evidence="15">Heterodimer. The mRNA-capping enzyme is composed of two separate chains alpha and beta, respectively a mRNA guanylyltransferase and an mRNA 5'-triphosphate monophosphatase.</text>
</comment>
<evidence type="ECO:0000256" key="13">
    <source>
        <dbReference type="ARBA" id="ARBA00030702"/>
    </source>
</evidence>
<evidence type="ECO:0000256" key="3">
    <source>
        <dbReference type="ARBA" id="ARBA00012475"/>
    </source>
</evidence>
<gene>
    <name evidence="21" type="ORF">QG37_06650</name>
</gene>
<dbReference type="Gene3D" id="3.30.470.30">
    <property type="entry name" value="DNA ligase/mRNA capping enzyme"/>
    <property type="match status" value="1"/>
</dbReference>
<feature type="compositionally biased region" description="Acidic residues" evidence="18">
    <location>
        <begin position="470"/>
        <end position="479"/>
    </location>
</feature>
<dbReference type="InterPro" id="IPR012340">
    <property type="entry name" value="NA-bd_OB-fold"/>
</dbReference>
<dbReference type="FunFam" id="2.40.50.140:FF:000542">
    <property type="entry name" value="mRNA-capping enzyme subunit alpha"/>
    <property type="match status" value="1"/>
</dbReference>
<feature type="domain" description="mRNA capping enzyme C-terminal" evidence="20">
    <location>
        <begin position="245"/>
        <end position="368"/>
    </location>
</feature>
<evidence type="ECO:0000256" key="6">
    <source>
        <dbReference type="ARBA" id="ARBA00022679"/>
    </source>
</evidence>
<dbReference type="EC" id="2.7.7.50" evidence="3"/>
<evidence type="ECO:0000256" key="2">
    <source>
        <dbReference type="ARBA" id="ARBA00010237"/>
    </source>
</evidence>
<dbReference type="GO" id="GO:0005524">
    <property type="term" value="F:ATP binding"/>
    <property type="evidence" value="ECO:0007669"/>
    <property type="project" value="InterPro"/>
</dbReference>
<evidence type="ECO:0000256" key="18">
    <source>
        <dbReference type="SAM" id="MobiDB-lite"/>
    </source>
</evidence>
<dbReference type="InterPro" id="IPR051029">
    <property type="entry name" value="mRNA_Capping_Enz/RNA_Phosphat"/>
</dbReference>
<dbReference type="VEuPathDB" id="FungiDB:CJJ07_000746"/>
<dbReference type="EMBL" id="LGST01000047">
    <property type="protein sequence ID" value="KND96956.1"/>
    <property type="molecule type" value="Genomic_DNA"/>
</dbReference>
<evidence type="ECO:0000256" key="9">
    <source>
        <dbReference type="ARBA" id="ARBA00023042"/>
    </source>
</evidence>
<feature type="domain" description="mRNA capping enzyme adenylation" evidence="19">
    <location>
        <begin position="44"/>
        <end position="241"/>
    </location>
</feature>
<evidence type="ECO:0000256" key="1">
    <source>
        <dbReference type="ARBA" id="ARBA00004123"/>
    </source>
</evidence>
<dbReference type="PANTHER" id="PTHR10367:SF17">
    <property type="entry name" value="MRNA-CAPPING ENZYME"/>
    <property type="match status" value="1"/>
</dbReference>
<dbReference type="GO" id="GO:0005525">
    <property type="term" value="F:GTP binding"/>
    <property type="evidence" value="ECO:0007669"/>
    <property type="project" value="UniProtKB-KW"/>
</dbReference>
<dbReference type="Pfam" id="PF01331">
    <property type="entry name" value="mRNA_cap_enzyme"/>
    <property type="match status" value="1"/>
</dbReference>
<dbReference type="InterPro" id="IPR017075">
    <property type="entry name" value="mRNA_cap_enzyme_alpha"/>
</dbReference>
<dbReference type="PANTHER" id="PTHR10367">
    <property type="entry name" value="MRNA-CAPPING ENZYME"/>
    <property type="match status" value="1"/>
</dbReference>
<dbReference type="VEuPathDB" id="FungiDB:B9J08_004874"/>
<keyword evidence="5" id="KW-0507">mRNA processing</keyword>
<comment type="subcellular location">
    <subcellularLocation>
        <location evidence="1">Nucleus</location>
    </subcellularLocation>
</comment>
<evidence type="ECO:0000259" key="19">
    <source>
        <dbReference type="Pfam" id="PF01331"/>
    </source>
</evidence>
<dbReference type="Pfam" id="PF03919">
    <property type="entry name" value="mRNA_cap_C"/>
    <property type="match status" value="1"/>
</dbReference>
<evidence type="ECO:0000259" key="20">
    <source>
        <dbReference type="Pfam" id="PF03919"/>
    </source>
</evidence>
<dbReference type="SUPFAM" id="SSF50249">
    <property type="entry name" value="Nucleic acid-binding proteins"/>
    <property type="match status" value="1"/>
</dbReference>
<keyword evidence="9" id="KW-0506">mRNA capping</keyword>
<feature type="compositionally biased region" description="Basic residues" evidence="18">
    <location>
        <begin position="404"/>
        <end position="415"/>
    </location>
</feature>
<evidence type="ECO:0000256" key="15">
    <source>
        <dbReference type="ARBA" id="ARBA00047082"/>
    </source>
</evidence>
<proteinExistence type="inferred from homology"/>
<keyword evidence="7" id="KW-0548">Nucleotidyltransferase</keyword>
<organism evidence="21 22">
    <name type="scientific">Candidozyma auris</name>
    <name type="common">Yeast</name>
    <name type="synonym">Candida auris</name>
    <dbReference type="NCBI Taxonomy" id="498019"/>
    <lineage>
        <taxon>Eukaryota</taxon>
        <taxon>Fungi</taxon>
        <taxon>Dikarya</taxon>
        <taxon>Ascomycota</taxon>
        <taxon>Saccharomycotina</taxon>
        <taxon>Pichiomycetes</taxon>
        <taxon>Metschnikowiaceae</taxon>
        <taxon>Candidozyma</taxon>
    </lineage>
</organism>
<dbReference type="CDD" id="cd07895">
    <property type="entry name" value="Adenylation_mRNA_capping"/>
    <property type="match status" value="1"/>
</dbReference>
<keyword evidence="6" id="KW-0808">Transferase</keyword>
<dbReference type="AlphaFoldDB" id="A0A0L0NS38"/>
<name>A0A0L0NS38_CANAR</name>
<reference evidence="22" key="1">
    <citation type="journal article" date="2015" name="BMC Genomics">
        <title>Draft genome of a commonly misdiagnosed multidrug resistant pathogen Candida auris.</title>
        <authorList>
            <person name="Chatterjee S."/>
            <person name="Alampalli S.V."/>
            <person name="Nageshan R.K."/>
            <person name="Chettiar S.T."/>
            <person name="Joshi S."/>
            <person name="Tatu U.S."/>
        </authorList>
    </citation>
    <scope>NUCLEOTIDE SEQUENCE [LARGE SCALE GENOMIC DNA]</scope>
    <source>
        <strain evidence="22">6684</strain>
    </source>
</reference>
<keyword evidence="10" id="KW-0342">GTP-binding</keyword>
<evidence type="ECO:0000313" key="22">
    <source>
        <dbReference type="Proteomes" id="UP000037122"/>
    </source>
</evidence>
<evidence type="ECO:0000256" key="5">
    <source>
        <dbReference type="ARBA" id="ARBA00022664"/>
    </source>
</evidence>
<keyword evidence="8" id="KW-0547">Nucleotide-binding</keyword>
<dbReference type="InterPro" id="IPR001339">
    <property type="entry name" value="mRNA_cap_enzyme_adenylation"/>
</dbReference>
<dbReference type="Gene3D" id="3.30.1490.430">
    <property type="match status" value="1"/>
</dbReference>
<keyword evidence="11" id="KW-0539">Nucleus</keyword>
<evidence type="ECO:0000256" key="12">
    <source>
        <dbReference type="ARBA" id="ARBA00029909"/>
    </source>
</evidence>